<evidence type="ECO:0000256" key="1">
    <source>
        <dbReference type="SAM" id="SignalP"/>
    </source>
</evidence>
<proteinExistence type="predicted"/>
<feature type="signal peptide" evidence="1">
    <location>
        <begin position="1"/>
        <end position="20"/>
    </location>
</feature>
<keyword evidence="1" id="KW-0732">Signal</keyword>
<sequence>MINLQVILVMVASALLGALGMTGWHSVYGKQRIKPASEHIINICQLHHRLLTTYPTQKPTTFFQHLGLNHSEAPFTDPRWLVPGEAANDKAYDAINKKWAERVQRLCNSPRESEEEQALYSRVAEAMQDHQLMAMYMDKFMPELVKSQGGFKWLKKNCGQSWKEEK</sequence>
<keyword evidence="3" id="KW-1185">Reference proteome</keyword>
<evidence type="ECO:0000313" key="2">
    <source>
        <dbReference type="EMBL" id="KAH7249555.1"/>
    </source>
</evidence>
<dbReference type="Proteomes" id="UP000736672">
    <property type="component" value="Unassembled WGS sequence"/>
</dbReference>
<protein>
    <submittedName>
        <fullName evidence="2">Uncharacterized protein</fullName>
    </submittedName>
</protein>
<dbReference type="OrthoDB" id="5003062at2759"/>
<organism evidence="2 3">
    <name type="scientific">Fusarium solani</name>
    <name type="common">Filamentous fungus</name>
    <dbReference type="NCBI Taxonomy" id="169388"/>
    <lineage>
        <taxon>Eukaryota</taxon>
        <taxon>Fungi</taxon>
        <taxon>Dikarya</taxon>
        <taxon>Ascomycota</taxon>
        <taxon>Pezizomycotina</taxon>
        <taxon>Sordariomycetes</taxon>
        <taxon>Hypocreomycetidae</taxon>
        <taxon>Hypocreales</taxon>
        <taxon>Nectriaceae</taxon>
        <taxon>Fusarium</taxon>
        <taxon>Fusarium solani species complex</taxon>
    </lineage>
</organism>
<comment type="caution">
    <text evidence="2">The sequence shown here is derived from an EMBL/GenBank/DDBJ whole genome shotgun (WGS) entry which is preliminary data.</text>
</comment>
<evidence type="ECO:0000313" key="3">
    <source>
        <dbReference type="Proteomes" id="UP000736672"/>
    </source>
</evidence>
<accession>A0A9P9K9Y7</accession>
<reference evidence="2" key="1">
    <citation type="journal article" date="2021" name="Nat. Commun.">
        <title>Genetic determinants of endophytism in the Arabidopsis root mycobiome.</title>
        <authorList>
            <person name="Mesny F."/>
            <person name="Miyauchi S."/>
            <person name="Thiergart T."/>
            <person name="Pickel B."/>
            <person name="Atanasova L."/>
            <person name="Karlsson M."/>
            <person name="Huettel B."/>
            <person name="Barry K.W."/>
            <person name="Haridas S."/>
            <person name="Chen C."/>
            <person name="Bauer D."/>
            <person name="Andreopoulos W."/>
            <person name="Pangilinan J."/>
            <person name="LaButti K."/>
            <person name="Riley R."/>
            <person name="Lipzen A."/>
            <person name="Clum A."/>
            <person name="Drula E."/>
            <person name="Henrissat B."/>
            <person name="Kohler A."/>
            <person name="Grigoriev I.V."/>
            <person name="Martin F.M."/>
            <person name="Hacquard S."/>
        </authorList>
    </citation>
    <scope>NUCLEOTIDE SEQUENCE</scope>
    <source>
        <strain evidence="2">FSSC 5 MPI-SDFR-AT-0091</strain>
    </source>
</reference>
<feature type="chain" id="PRO_5040131956" evidence="1">
    <location>
        <begin position="21"/>
        <end position="166"/>
    </location>
</feature>
<dbReference type="EMBL" id="JAGTJS010000013">
    <property type="protein sequence ID" value="KAH7249555.1"/>
    <property type="molecule type" value="Genomic_DNA"/>
</dbReference>
<name>A0A9P9K9Y7_FUSSL</name>
<gene>
    <name evidence="2" type="ORF">B0J15DRAFT_468088</name>
</gene>
<dbReference type="AlphaFoldDB" id="A0A9P9K9Y7"/>